<dbReference type="OrthoDB" id="341217at2"/>
<dbReference type="GO" id="GO:0005524">
    <property type="term" value="F:ATP binding"/>
    <property type="evidence" value="ECO:0007669"/>
    <property type="project" value="UniProtKB-KW"/>
</dbReference>
<keyword evidence="3 6" id="KW-0808">Transferase</keyword>
<comment type="pathway">
    <text evidence="2 6">Metabolic intermediate biosynthesis; 5-phospho-alpha-D-ribose 1-diphosphate biosynthesis; 5-phospho-alpha-D-ribose 1-diphosphate from D-ribose 5-phosphate (route II): step 3/3.</text>
</comment>
<proteinExistence type="inferred from homology"/>
<feature type="domain" description="Guanylate kinase/L-type calcium channel beta subunit" evidence="7">
    <location>
        <begin position="3"/>
        <end position="177"/>
    </location>
</feature>
<evidence type="ECO:0000256" key="5">
    <source>
        <dbReference type="ARBA" id="ARBA00022840"/>
    </source>
</evidence>
<dbReference type="HAMAP" id="MF_00836">
    <property type="entry name" value="PhnN"/>
    <property type="match status" value="1"/>
</dbReference>
<dbReference type="GO" id="GO:0006015">
    <property type="term" value="P:5-phosphoribose 1-diphosphate biosynthetic process"/>
    <property type="evidence" value="ECO:0007669"/>
    <property type="project" value="UniProtKB-UniRule"/>
</dbReference>
<keyword evidence="8" id="KW-0418">Kinase</keyword>
<evidence type="ECO:0000256" key="3">
    <source>
        <dbReference type="ARBA" id="ARBA00022679"/>
    </source>
</evidence>
<dbReference type="NCBIfam" id="TIGR02322">
    <property type="entry name" value="phosphon_PhnN"/>
    <property type="match status" value="1"/>
</dbReference>
<dbReference type="UniPathway" id="UPA00087">
    <property type="reaction ID" value="UER00175"/>
</dbReference>
<evidence type="ECO:0000256" key="2">
    <source>
        <dbReference type="ARBA" id="ARBA00005069"/>
    </source>
</evidence>
<protein>
    <recommendedName>
        <fullName evidence="6">Ribose 1,5-bisphosphate phosphokinase PhnN</fullName>
        <ecNumber evidence="6">2.7.4.23</ecNumber>
    </recommendedName>
    <alternativeName>
        <fullName evidence="6">Ribose 1,5-bisphosphokinase</fullName>
    </alternativeName>
</protein>
<evidence type="ECO:0000256" key="6">
    <source>
        <dbReference type="HAMAP-Rule" id="MF_00836"/>
    </source>
</evidence>
<comment type="catalytic activity">
    <reaction evidence="1 6">
        <text>alpha-D-ribose 1,5-bisphosphate + ATP = 5-phospho-alpha-D-ribose 1-diphosphate + ADP</text>
        <dbReference type="Rhea" id="RHEA:20109"/>
        <dbReference type="ChEBI" id="CHEBI:30616"/>
        <dbReference type="ChEBI" id="CHEBI:58017"/>
        <dbReference type="ChEBI" id="CHEBI:68688"/>
        <dbReference type="ChEBI" id="CHEBI:456216"/>
        <dbReference type="EC" id="2.7.4.23"/>
    </reaction>
</comment>
<reference evidence="8 9" key="1">
    <citation type="submission" date="2015-03" db="EMBL/GenBank/DDBJ databases">
        <title>Genome sequencing of Methylobacterium aquaticum DSM16371 type strain.</title>
        <authorList>
            <person name="Chaudhry V."/>
            <person name="Patil P.B."/>
        </authorList>
    </citation>
    <scope>NUCLEOTIDE SEQUENCE [LARGE SCALE GENOMIC DNA]</scope>
    <source>
        <strain evidence="8 9">DSM 16371</strain>
    </source>
</reference>
<comment type="caution">
    <text evidence="8">The sequence shown here is derived from an EMBL/GenBank/DDBJ whole genome shotgun (WGS) entry which is preliminary data.</text>
</comment>
<dbReference type="AlphaFoldDB" id="A0A0J6SSI1"/>
<evidence type="ECO:0000256" key="4">
    <source>
        <dbReference type="ARBA" id="ARBA00022741"/>
    </source>
</evidence>
<evidence type="ECO:0000313" key="8">
    <source>
        <dbReference type="EMBL" id="KMO38215.1"/>
    </source>
</evidence>
<organism evidence="8 9">
    <name type="scientific">Methylobacterium aquaticum</name>
    <dbReference type="NCBI Taxonomy" id="270351"/>
    <lineage>
        <taxon>Bacteria</taxon>
        <taxon>Pseudomonadati</taxon>
        <taxon>Pseudomonadota</taxon>
        <taxon>Alphaproteobacteria</taxon>
        <taxon>Hyphomicrobiales</taxon>
        <taxon>Methylobacteriaceae</taxon>
        <taxon>Methylobacterium</taxon>
    </lineage>
</organism>
<dbReference type="InterPro" id="IPR008145">
    <property type="entry name" value="GK/Ca_channel_bsu"/>
</dbReference>
<dbReference type="Proteomes" id="UP000035929">
    <property type="component" value="Unassembled WGS sequence"/>
</dbReference>
<dbReference type="EMBL" id="LABX01000048">
    <property type="protein sequence ID" value="KMO38215.1"/>
    <property type="molecule type" value="Genomic_DNA"/>
</dbReference>
<dbReference type="GO" id="GO:0033863">
    <property type="term" value="F:ribose 1,5-bisphosphate phosphokinase activity"/>
    <property type="evidence" value="ECO:0007669"/>
    <property type="project" value="UniProtKB-UniRule"/>
</dbReference>
<dbReference type="InterPro" id="IPR012699">
    <property type="entry name" value="PhnN"/>
</dbReference>
<dbReference type="PATRIC" id="fig|270351.6.peg.5943"/>
<evidence type="ECO:0000313" key="9">
    <source>
        <dbReference type="Proteomes" id="UP000035929"/>
    </source>
</evidence>
<dbReference type="EC" id="2.7.4.23" evidence="6"/>
<evidence type="ECO:0000259" key="7">
    <source>
        <dbReference type="SMART" id="SM00072"/>
    </source>
</evidence>
<dbReference type="Pfam" id="PF13238">
    <property type="entry name" value="AAA_18"/>
    <property type="match status" value="1"/>
</dbReference>
<sequence>MGDGGFVLVVGPSGAGKDTLLRLAREALAGDPRYVFPRRLVTRPPSAHEDNAPITEEAFCAGEAEGRFALSWRAHNLGYALPAETVALAQAGHIVVCNVSRRAVGEARRRLPGVTVVEITAPPEVLAARLAARGRREDGDLRARLSRSASVTADLVVMNDGPPEAAADRLLAHLRAR</sequence>
<dbReference type="GO" id="GO:0019634">
    <property type="term" value="P:organic phosphonate metabolic process"/>
    <property type="evidence" value="ECO:0007669"/>
    <property type="project" value="UniProtKB-UniRule"/>
</dbReference>
<dbReference type="RefSeq" id="WP_048463053.1">
    <property type="nucleotide sequence ID" value="NZ_LABX01000048.1"/>
</dbReference>
<dbReference type="InterPro" id="IPR027417">
    <property type="entry name" value="P-loop_NTPase"/>
</dbReference>
<feature type="binding site" evidence="6">
    <location>
        <begin position="11"/>
        <end position="18"/>
    </location>
    <ligand>
        <name>ATP</name>
        <dbReference type="ChEBI" id="CHEBI:30616"/>
    </ligand>
</feature>
<evidence type="ECO:0000256" key="1">
    <source>
        <dbReference type="ARBA" id="ARBA00000373"/>
    </source>
</evidence>
<dbReference type="SUPFAM" id="SSF52540">
    <property type="entry name" value="P-loop containing nucleoside triphosphate hydrolases"/>
    <property type="match status" value="1"/>
</dbReference>
<comment type="function">
    <text evidence="6">Catalyzes the phosphorylation of ribose 1,5-bisphosphate to 5-phospho-D-ribosyl alpha-1-diphosphate (PRPP).</text>
</comment>
<accession>A0A0J6SSI1</accession>
<gene>
    <name evidence="6" type="primary">phnN</name>
    <name evidence="8" type="ORF">VP06_06750</name>
</gene>
<name>A0A0J6SSI1_9HYPH</name>
<dbReference type="SMART" id="SM00072">
    <property type="entry name" value="GuKc"/>
    <property type="match status" value="1"/>
</dbReference>
<keyword evidence="4 6" id="KW-0547">Nucleotide-binding</keyword>
<comment type="similarity">
    <text evidence="6">Belongs to the ribose 1,5-bisphosphokinase family.</text>
</comment>
<keyword evidence="5 6" id="KW-0067">ATP-binding</keyword>
<dbReference type="Gene3D" id="3.40.50.300">
    <property type="entry name" value="P-loop containing nucleotide triphosphate hydrolases"/>
    <property type="match status" value="1"/>
</dbReference>